<dbReference type="InterPro" id="IPR034207">
    <property type="entry name" value="RBM45_RRM3"/>
</dbReference>
<feature type="region of interest" description="Disordered" evidence="3">
    <location>
        <begin position="1"/>
        <end position="36"/>
    </location>
</feature>
<evidence type="ECO:0000313" key="5">
    <source>
        <dbReference type="EMBL" id="CAG7823475.1"/>
    </source>
</evidence>
<feature type="non-terminal residue" evidence="5">
    <location>
        <position position="1"/>
    </location>
</feature>
<dbReference type="CDD" id="cd12368">
    <property type="entry name" value="RRM3_RBM45"/>
    <property type="match status" value="1"/>
</dbReference>
<feature type="compositionally biased region" description="Basic and acidic residues" evidence="3">
    <location>
        <begin position="1"/>
        <end position="17"/>
    </location>
</feature>
<evidence type="ECO:0000259" key="4">
    <source>
        <dbReference type="PROSITE" id="PS50102"/>
    </source>
</evidence>
<comment type="caution">
    <text evidence="5">The sequence shown here is derived from an EMBL/GenBank/DDBJ whole genome shotgun (WGS) entry which is preliminary data.</text>
</comment>
<dbReference type="AlphaFoldDB" id="A0A8J2LJY5"/>
<feature type="domain" description="RRM" evidence="4">
    <location>
        <begin position="142"/>
        <end position="207"/>
    </location>
</feature>
<dbReference type="GO" id="GO:0003723">
    <property type="term" value="F:RNA binding"/>
    <property type="evidence" value="ECO:0007669"/>
    <property type="project" value="UniProtKB-UniRule"/>
</dbReference>
<dbReference type="PANTHER" id="PTHR48027">
    <property type="entry name" value="HETEROGENEOUS NUCLEAR RIBONUCLEOPROTEIN 87F-RELATED"/>
    <property type="match status" value="1"/>
</dbReference>
<evidence type="ECO:0000256" key="2">
    <source>
        <dbReference type="PROSITE-ProRule" id="PRU00176"/>
    </source>
</evidence>
<gene>
    <name evidence="5" type="ORF">AFUS01_LOCUS33690</name>
</gene>
<feature type="compositionally biased region" description="Low complexity" evidence="3">
    <location>
        <begin position="365"/>
        <end position="404"/>
    </location>
</feature>
<keyword evidence="1 2" id="KW-0694">RNA-binding</keyword>
<evidence type="ECO:0000256" key="1">
    <source>
        <dbReference type="ARBA" id="ARBA00022884"/>
    </source>
</evidence>
<dbReference type="CDD" id="cd12366">
    <property type="entry name" value="RRM1_RBM45"/>
    <property type="match status" value="1"/>
</dbReference>
<name>A0A8J2LJY5_9HEXA</name>
<feature type="domain" description="RRM" evidence="4">
    <location>
        <begin position="41"/>
        <end position="120"/>
    </location>
</feature>
<dbReference type="Pfam" id="PF00076">
    <property type="entry name" value="RRM_1"/>
    <property type="match status" value="2"/>
</dbReference>
<feature type="compositionally biased region" description="Basic and acidic residues" evidence="3">
    <location>
        <begin position="26"/>
        <end position="36"/>
    </location>
</feature>
<dbReference type="OrthoDB" id="78437at2759"/>
<evidence type="ECO:0000256" key="3">
    <source>
        <dbReference type="SAM" id="MobiDB-lite"/>
    </source>
</evidence>
<organism evidence="5 6">
    <name type="scientific">Allacma fusca</name>
    <dbReference type="NCBI Taxonomy" id="39272"/>
    <lineage>
        <taxon>Eukaryota</taxon>
        <taxon>Metazoa</taxon>
        <taxon>Ecdysozoa</taxon>
        <taxon>Arthropoda</taxon>
        <taxon>Hexapoda</taxon>
        <taxon>Collembola</taxon>
        <taxon>Symphypleona</taxon>
        <taxon>Sminthuridae</taxon>
        <taxon>Allacma</taxon>
    </lineage>
</organism>
<accession>A0A8J2LJY5</accession>
<dbReference type="InterPro" id="IPR034203">
    <property type="entry name" value="RBM45_RRM1"/>
</dbReference>
<dbReference type="EMBL" id="CAJVCH010529634">
    <property type="protein sequence ID" value="CAG7823475.1"/>
    <property type="molecule type" value="Genomic_DNA"/>
</dbReference>
<dbReference type="PROSITE" id="PS50102">
    <property type="entry name" value="RRM"/>
    <property type="match status" value="2"/>
</dbReference>
<keyword evidence="6" id="KW-1185">Reference proteome</keyword>
<protein>
    <recommendedName>
        <fullName evidence="4">RRM domain-containing protein</fullName>
    </recommendedName>
</protein>
<proteinExistence type="predicted"/>
<dbReference type="InterPro" id="IPR000504">
    <property type="entry name" value="RRM_dom"/>
</dbReference>
<sequence>MADKRRYFERDSREKEAANSANISETSRHSKEHNYDDPPNSRLFILCGRHVTEEELKEAFDKFGTIKELWIVKDKTSGESKGVAYIKYAKTSEAAVAMEEMNGKFIGNNAKSLKVLIANSRDQGSRREMNEEERLLRLFIIVPKSMSESDLKDHFAQFGDVEHCNVVRDRNTKESKGYAYVKFHRISHAAKAYEGCDRSFKPVFADPRPQKPLVEDRYSSAHGSTTGPYDLHDYGVEQPYQSMMNHHHHPIGMESALPLSITGSSGSSLGMSNRLTVIAHGSLNQDQLWRLCDFFPGLDYCNTRHDPKSRQCYATVVYNSPQSASYAKDKLHGFEYPPGHRLIVKFDAGGTDGGHLGHHAHVPHSRSGLLGPPGPSGSASPGQSSGSRFSIPSQTNLNHNGALSGSSGSNLLPAVRAGSSIPPDLATLAETIAQATSIIQAAGLSAAANHHHISSSGPGESYDPSYCSVKLPAPQPLAPIDSTVMERLFVVCHPSPPPIYALKDTFGRFGNLIDIFMLNGKNFGYAKYANKNSADEARN</sequence>
<dbReference type="Proteomes" id="UP000708208">
    <property type="component" value="Unassembled WGS sequence"/>
</dbReference>
<dbReference type="SMART" id="SM00360">
    <property type="entry name" value="RRM"/>
    <property type="match status" value="3"/>
</dbReference>
<feature type="region of interest" description="Disordered" evidence="3">
    <location>
        <begin position="354"/>
        <end position="404"/>
    </location>
</feature>
<reference evidence="5" key="1">
    <citation type="submission" date="2021-06" db="EMBL/GenBank/DDBJ databases">
        <authorList>
            <person name="Hodson N. C."/>
            <person name="Mongue J. A."/>
            <person name="Jaron S. K."/>
        </authorList>
    </citation>
    <scope>NUCLEOTIDE SEQUENCE</scope>
</reference>
<dbReference type="InterPro" id="IPR052462">
    <property type="entry name" value="SLIRP/GR-RBP-like"/>
</dbReference>
<evidence type="ECO:0000313" key="6">
    <source>
        <dbReference type="Proteomes" id="UP000708208"/>
    </source>
</evidence>